<keyword evidence="2" id="KW-1185">Reference proteome</keyword>
<evidence type="ECO:0000313" key="1">
    <source>
        <dbReference type="EMBL" id="WAT23527.1"/>
    </source>
</evidence>
<organism evidence="1 2">
    <name type="scientific">Bacillus halotolerans</name>
    <dbReference type="NCBI Taxonomy" id="260554"/>
    <lineage>
        <taxon>Bacteria</taxon>
        <taxon>Bacillati</taxon>
        <taxon>Bacillota</taxon>
        <taxon>Bacilli</taxon>
        <taxon>Bacillales</taxon>
        <taxon>Bacillaceae</taxon>
        <taxon>Bacillus</taxon>
    </lineage>
</organism>
<geneLocation type="plasmid" evidence="1 2">
    <name>unnamed</name>
</geneLocation>
<reference evidence="1" key="1">
    <citation type="submission" date="2022-12" db="EMBL/GenBank/DDBJ databases">
        <title>Genomic of Bacillus halotolerans.</title>
        <authorList>
            <person name="Xu G."/>
            <person name="Ding Y."/>
        </authorList>
    </citation>
    <scope>NUCLEOTIDE SEQUENCE</scope>
    <source>
        <strain evidence="1">B13</strain>
        <plasmid evidence="1">unnamed</plasmid>
    </source>
</reference>
<dbReference type="RefSeq" id="WP_269108258.1">
    <property type="nucleotide sequence ID" value="NZ_CP114067.1"/>
</dbReference>
<protein>
    <submittedName>
        <fullName evidence="1">Uncharacterized protein</fullName>
    </submittedName>
</protein>
<sequence>MMMLLPWRVKRIDVVKELEKSVFHIGTYLESRDNSHLEEAFSIMKMAYVLGDDHVKEQFLWVIEKYELLLSEDDLYDSFFLTVVQVINYCLVYIGNSK</sequence>
<gene>
    <name evidence="1" type="ORF">O0R52_22355</name>
</gene>
<accession>A0ABY7I6D7</accession>
<dbReference type="Proteomes" id="UP001164713">
    <property type="component" value="Plasmid unnamed"/>
</dbReference>
<proteinExistence type="predicted"/>
<evidence type="ECO:0000313" key="2">
    <source>
        <dbReference type="Proteomes" id="UP001164713"/>
    </source>
</evidence>
<name>A0ABY7I6D7_9BACI</name>
<dbReference type="EMBL" id="CP114067">
    <property type="protein sequence ID" value="WAT23527.1"/>
    <property type="molecule type" value="Genomic_DNA"/>
</dbReference>
<keyword evidence="1" id="KW-0614">Plasmid</keyword>